<proteinExistence type="predicted"/>
<keyword evidence="2" id="KW-0472">Membrane</keyword>
<gene>
    <name evidence="3" type="ORF">PPNSA23_01860</name>
</gene>
<keyword evidence="2" id="KW-1133">Transmembrane helix</keyword>
<keyword evidence="2" id="KW-0812">Transmembrane</keyword>
<feature type="transmembrane region" description="Helical" evidence="2">
    <location>
        <begin position="44"/>
        <end position="63"/>
    </location>
</feature>
<comment type="caution">
    <text evidence="3">The sequence shown here is derived from an EMBL/GenBank/DDBJ whole genome shotgun (WGS) entry which is preliminary data.</text>
</comment>
<accession>A0ABQ0GUA5</accession>
<feature type="region of interest" description="Disordered" evidence="1">
    <location>
        <begin position="1"/>
        <end position="41"/>
    </location>
</feature>
<dbReference type="EMBL" id="BAAFZP010000001">
    <property type="protein sequence ID" value="GAB1580243.1"/>
    <property type="molecule type" value="Genomic_DNA"/>
</dbReference>
<evidence type="ECO:0000256" key="2">
    <source>
        <dbReference type="SAM" id="Phobius"/>
    </source>
</evidence>
<dbReference type="Proteomes" id="UP001628091">
    <property type="component" value="Unassembled WGS sequence"/>
</dbReference>
<evidence type="ECO:0000313" key="4">
    <source>
        <dbReference type="Proteomes" id="UP001628091"/>
    </source>
</evidence>
<evidence type="ECO:0000256" key="1">
    <source>
        <dbReference type="SAM" id="MobiDB-lite"/>
    </source>
</evidence>
<sequence length="65" mass="6921">MEVMAGIDKSAFPEGGDPTHNPSPTAGQVPTSGGERKNQGQNGFTITMMTMMTINMVGTSFIMRQ</sequence>
<name>A0ABQ0GUA5_9HYPH</name>
<protein>
    <submittedName>
        <fullName evidence="3">Uncharacterized protein</fullName>
    </submittedName>
</protein>
<organism evidence="3 4">
    <name type="scientific">Phyllobacterium phragmitis</name>
    <dbReference type="NCBI Taxonomy" id="2670329"/>
    <lineage>
        <taxon>Bacteria</taxon>
        <taxon>Pseudomonadati</taxon>
        <taxon>Pseudomonadota</taxon>
        <taxon>Alphaproteobacteria</taxon>
        <taxon>Hyphomicrobiales</taxon>
        <taxon>Phyllobacteriaceae</taxon>
        <taxon>Phyllobacterium</taxon>
    </lineage>
</organism>
<keyword evidence="4" id="KW-1185">Reference proteome</keyword>
<feature type="compositionally biased region" description="Polar residues" evidence="1">
    <location>
        <begin position="20"/>
        <end position="31"/>
    </location>
</feature>
<reference evidence="3 4" key="1">
    <citation type="submission" date="2024-10" db="EMBL/GenBank/DDBJ databases">
        <title>Isolation, draft genome sequencing and identification of Phyllobacterium sp. NSA23, isolated from leaf soil.</title>
        <authorList>
            <person name="Akita H."/>
        </authorList>
    </citation>
    <scope>NUCLEOTIDE SEQUENCE [LARGE SCALE GENOMIC DNA]</scope>
    <source>
        <strain evidence="3 4">NSA23</strain>
    </source>
</reference>
<evidence type="ECO:0000313" key="3">
    <source>
        <dbReference type="EMBL" id="GAB1580243.1"/>
    </source>
</evidence>